<proteinExistence type="predicted"/>
<gene>
    <name evidence="9" type="ordered locus">Clole_3084</name>
</gene>
<evidence type="ECO:0000256" key="6">
    <source>
        <dbReference type="ARBA" id="ARBA00023136"/>
    </source>
</evidence>
<evidence type="ECO:0000256" key="1">
    <source>
        <dbReference type="ARBA" id="ARBA00004651"/>
    </source>
</evidence>
<reference evidence="9 10" key="1">
    <citation type="journal article" date="2011" name="J. Bacteriol.">
        <title>Complete genome sequence of the cellulose-degrading bacterium Cellulosilyticum lentocellum.</title>
        <authorList>
            <consortium name="US DOE Joint Genome Institute"/>
            <person name="Miller D.A."/>
            <person name="Suen G."/>
            <person name="Bruce D."/>
            <person name="Copeland A."/>
            <person name="Cheng J.F."/>
            <person name="Detter C."/>
            <person name="Goodwin L.A."/>
            <person name="Han C.S."/>
            <person name="Hauser L.J."/>
            <person name="Land M.L."/>
            <person name="Lapidus A."/>
            <person name="Lucas S."/>
            <person name="Meincke L."/>
            <person name="Pitluck S."/>
            <person name="Tapia R."/>
            <person name="Teshima H."/>
            <person name="Woyke T."/>
            <person name="Fox B.G."/>
            <person name="Angert E.R."/>
            <person name="Currie C.R."/>
        </authorList>
    </citation>
    <scope>NUCLEOTIDE SEQUENCE [LARGE SCALE GENOMIC DNA]</scope>
    <source>
        <strain evidence="10">ATCC 49066 / DSM 5427 / NCIMB 11756 / RHM5</strain>
    </source>
</reference>
<dbReference type="RefSeq" id="WP_013658058.1">
    <property type="nucleotide sequence ID" value="NC_015275.1"/>
</dbReference>
<dbReference type="PANTHER" id="PTHR47371:SF3">
    <property type="entry name" value="PHOSPHOGLYCEROL TRANSFERASE I"/>
    <property type="match status" value="1"/>
</dbReference>
<evidence type="ECO:0000313" key="9">
    <source>
        <dbReference type="EMBL" id="ADZ84780.1"/>
    </source>
</evidence>
<evidence type="ECO:0000256" key="7">
    <source>
        <dbReference type="SAM" id="Phobius"/>
    </source>
</evidence>
<evidence type="ECO:0000256" key="2">
    <source>
        <dbReference type="ARBA" id="ARBA00004936"/>
    </source>
</evidence>
<comment type="pathway">
    <text evidence="2">Cell wall biogenesis; lipoteichoic acid biosynthesis.</text>
</comment>
<name>F2JNK4_CELLD</name>
<keyword evidence="3" id="KW-1003">Cell membrane</keyword>
<dbReference type="Gene3D" id="3.30.1120.170">
    <property type="match status" value="1"/>
</dbReference>
<evidence type="ECO:0000256" key="4">
    <source>
        <dbReference type="ARBA" id="ARBA00022692"/>
    </source>
</evidence>
<feature type="transmembrane region" description="Helical" evidence="7">
    <location>
        <begin position="111"/>
        <end position="131"/>
    </location>
</feature>
<dbReference type="GO" id="GO:0005886">
    <property type="term" value="C:plasma membrane"/>
    <property type="evidence" value="ECO:0007669"/>
    <property type="project" value="UniProtKB-SubCell"/>
</dbReference>
<dbReference type="CDD" id="cd16015">
    <property type="entry name" value="LTA_synthase"/>
    <property type="match status" value="1"/>
</dbReference>
<accession>F2JNK4</accession>
<dbReference type="AlphaFoldDB" id="F2JNK4"/>
<evidence type="ECO:0000259" key="8">
    <source>
        <dbReference type="Pfam" id="PF00884"/>
    </source>
</evidence>
<organism evidence="9 10">
    <name type="scientific">Cellulosilyticum lentocellum (strain ATCC 49066 / DSM 5427 / NCIMB 11756 / RHM5)</name>
    <name type="common">Clostridium lentocellum</name>
    <dbReference type="NCBI Taxonomy" id="642492"/>
    <lineage>
        <taxon>Bacteria</taxon>
        <taxon>Bacillati</taxon>
        <taxon>Bacillota</taxon>
        <taxon>Clostridia</taxon>
        <taxon>Lachnospirales</taxon>
        <taxon>Cellulosilyticaceae</taxon>
        <taxon>Cellulosilyticum</taxon>
    </lineage>
</organism>
<dbReference type="Gene3D" id="3.40.720.10">
    <property type="entry name" value="Alkaline Phosphatase, subunit A"/>
    <property type="match status" value="1"/>
</dbReference>
<feature type="transmembrane region" description="Helical" evidence="7">
    <location>
        <begin position="143"/>
        <end position="164"/>
    </location>
</feature>
<dbReference type="Pfam" id="PF00884">
    <property type="entry name" value="Sulfatase"/>
    <property type="match status" value="1"/>
</dbReference>
<evidence type="ECO:0000256" key="3">
    <source>
        <dbReference type="ARBA" id="ARBA00022475"/>
    </source>
</evidence>
<keyword evidence="5 7" id="KW-1133">Transmembrane helix</keyword>
<dbReference type="SUPFAM" id="SSF53649">
    <property type="entry name" value="Alkaline phosphatase-like"/>
    <property type="match status" value="1"/>
</dbReference>
<keyword evidence="10" id="KW-1185">Reference proteome</keyword>
<dbReference type="STRING" id="642492.Clole_3084"/>
<comment type="subcellular location">
    <subcellularLocation>
        <location evidence="1">Cell membrane</location>
        <topology evidence="1">Multi-pass membrane protein</topology>
    </subcellularLocation>
</comment>
<feature type="transmembrane region" description="Helical" evidence="7">
    <location>
        <begin position="59"/>
        <end position="78"/>
    </location>
</feature>
<sequence length="657" mass="74656">MLLIYLIAALYYLESVFRIVFSGKFLSSGLFYSLLFAVPVGVLCYLICTAFKEEKRNTVGCTLLGVITFVFISQFIYYKIFRMFYTLYSASNAGQVFEFWEIIMIKLKNDIGPISLMLVPFVLLLIVKKWIKPFKVVKTKERFALGGIAILAQLIAVGFLHLGAKDAYSPYDLYYQHHYPIIAAEKLGLMTTLRLDAKRTLFDWNPGLTESNQEVVLLSQAPDDDMDFPDSSVPAMSENVEENVDYNELDIDFDKLIAEADSEEMKAMHTYFKNVKPTAKNEYTGKYKGYNLITITAEGFSPYAIREDLTPTLYKLSKEGYQFTNFYTPLWELSTSDGEYALCTGQIPKSGIWSMASSGANAMPFTLGNQLAKEGYKTMAFHDHDYDYYDRDISHPNLGYDYRAKGKGLDIEEAWPESDVEMMDESAAEYVHDAPFHTYYMTVSGHMNYSFSENDMSKKNEDLVKDLDLSETAKAYLACQIELDRAIESLLKQLEEAGVLDHTLIAITPDHYPYGLNNEYISELAGKTVDEDFGIYKSTFLLYTPGMTPTVIDKPCSSLDVLPTLSNLMGLEYDSRLFVGTDIFSSSEPLVMLYSRNFITGKGRYNALTKEFTTAIGADVDEDYVRDMIDTVDAKFYYSAKVLEENYYEKILSAIKE</sequence>
<dbReference type="eggNOG" id="COG1368">
    <property type="taxonomic scope" value="Bacteria"/>
</dbReference>
<dbReference type="EMBL" id="CP002582">
    <property type="protein sequence ID" value="ADZ84780.1"/>
    <property type="molecule type" value="Genomic_DNA"/>
</dbReference>
<keyword evidence="6 7" id="KW-0472">Membrane</keyword>
<protein>
    <submittedName>
        <fullName evidence="9">Sulfatase</fullName>
    </submittedName>
</protein>
<dbReference type="Proteomes" id="UP000008467">
    <property type="component" value="Chromosome"/>
</dbReference>
<keyword evidence="4 7" id="KW-0812">Transmembrane</keyword>
<feature type="domain" description="Sulfatase N-terminal" evidence="8">
    <location>
        <begin position="303"/>
        <end position="570"/>
    </location>
</feature>
<dbReference type="KEGG" id="cle:Clole_3084"/>
<dbReference type="HOGENOM" id="CLU_417211_0_0_9"/>
<dbReference type="PANTHER" id="PTHR47371">
    <property type="entry name" value="LIPOTEICHOIC ACID SYNTHASE"/>
    <property type="match status" value="1"/>
</dbReference>
<dbReference type="InterPro" id="IPR000917">
    <property type="entry name" value="Sulfatase_N"/>
</dbReference>
<feature type="transmembrane region" description="Helical" evidence="7">
    <location>
        <begin position="28"/>
        <end position="47"/>
    </location>
</feature>
<dbReference type="InterPro" id="IPR050448">
    <property type="entry name" value="OpgB/LTA_synthase_biosynth"/>
</dbReference>
<evidence type="ECO:0000256" key="5">
    <source>
        <dbReference type="ARBA" id="ARBA00022989"/>
    </source>
</evidence>
<dbReference type="InterPro" id="IPR017850">
    <property type="entry name" value="Alkaline_phosphatase_core_sf"/>
</dbReference>
<evidence type="ECO:0000313" key="10">
    <source>
        <dbReference type="Proteomes" id="UP000008467"/>
    </source>
</evidence>